<dbReference type="PaxDb" id="411902-CLOBOL_06003"/>
<evidence type="ECO:0000313" key="1">
    <source>
        <dbReference type="EMBL" id="EDP13438.1"/>
    </source>
</evidence>
<dbReference type="Proteomes" id="UP000005396">
    <property type="component" value="Unassembled WGS sequence"/>
</dbReference>
<name>A8S291_ENTBW</name>
<evidence type="ECO:0000313" key="2">
    <source>
        <dbReference type="Proteomes" id="UP000005396"/>
    </source>
</evidence>
<gene>
    <name evidence="1" type="ORF">CLOBOL_06003</name>
</gene>
<reference evidence="1 2" key="1">
    <citation type="submission" date="2007-08" db="EMBL/GenBank/DDBJ databases">
        <authorList>
            <person name="Fulton L."/>
            <person name="Clifton S."/>
            <person name="Fulton B."/>
            <person name="Xu J."/>
            <person name="Minx P."/>
            <person name="Pepin K.H."/>
            <person name="Johnson M."/>
            <person name="Thiruvilangam P."/>
            <person name="Bhonagiri V."/>
            <person name="Nash W.E."/>
            <person name="Mardis E.R."/>
            <person name="Wilson R.K."/>
        </authorList>
    </citation>
    <scope>NUCLEOTIDE SEQUENCE [LARGE SCALE GENOMIC DNA]</scope>
    <source>
        <strain evidence="2">ATCC BAA-613 / DSM 15670 / CCUG 46953 / JCM 12243 / WAL 16351</strain>
    </source>
</reference>
<comment type="caution">
    <text evidence="1">The sequence shown here is derived from an EMBL/GenBank/DDBJ whole genome shotgun (WGS) entry which is preliminary data.</text>
</comment>
<sequence>MSNAVEKQMELCYDVGCVKTDLRIAMERNGNHNV</sequence>
<accession>A8S291</accession>
<dbReference type="EMBL" id="ABCC02000047">
    <property type="protein sequence ID" value="EDP13438.1"/>
    <property type="molecule type" value="Genomic_DNA"/>
</dbReference>
<reference evidence="1 2" key="2">
    <citation type="submission" date="2007-09" db="EMBL/GenBank/DDBJ databases">
        <title>Draft genome sequence of Clostridium bolteae (ATCC BAA-613).</title>
        <authorList>
            <person name="Sudarsanam P."/>
            <person name="Ley R."/>
            <person name="Guruge J."/>
            <person name="Turnbaugh P.J."/>
            <person name="Mahowald M."/>
            <person name="Liep D."/>
            <person name="Gordon J."/>
        </authorList>
    </citation>
    <scope>NUCLEOTIDE SEQUENCE [LARGE SCALE GENOMIC DNA]</scope>
    <source>
        <strain evidence="2">ATCC BAA-613 / DSM 15670 / CCUG 46953 / JCM 12243 / WAL 16351</strain>
    </source>
</reference>
<proteinExistence type="predicted"/>
<protein>
    <submittedName>
        <fullName evidence="1">Uncharacterized protein</fullName>
    </submittedName>
</protein>
<organism evidence="1 2">
    <name type="scientific">Enterocloster bolteae (strain ATCC BAA-613 / DSM 15670 / CCUG 46953 / JCM 12243 / WAL 16351)</name>
    <name type="common">Clostridium bolteae</name>
    <dbReference type="NCBI Taxonomy" id="411902"/>
    <lineage>
        <taxon>Bacteria</taxon>
        <taxon>Bacillati</taxon>
        <taxon>Bacillota</taxon>
        <taxon>Clostridia</taxon>
        <taxon>Lachnospirales</taxon>
        <taxon>Lachnospiraceae</taxon>
        <taxon>Enterocloster</taxon>
    </lineage>
</organism>
<dbReference type="HOGENOM" id="CLU_3372981_0_0_9"/>
<dbReference type="AlphaFoldDB" id="A8S291"/>